<accession>A0ABR4FH55</accession>
<evidence type="ECO:0000313" key="1">
    <source>
        <dbReference type="EMBL" id="KAL2782574.1"/>
    </source>
</evidence>
<comment type="caution">
    <text evidence="1">The sequence shown here is derived from an EMBL/GenBank/DDBJ whole genome shotgun (WGS) entry which is preliminary data.</text>
</comment>
<keyword evidence="2" id="KW-1185">Reference proteome</keyword>
<sequence length="174" mass="19066">MVEASHPALINPLQRCRKNLHGPAILRSRPSSICIYMPCIRSGFLNSPTNLAFAFVTFTKCVKVTCVFSTEANAWTADERLVQITTTSDSGDSILVDIIHRLWLSAIRNIKFTLQTAIFVHRFSSVVDGRNNELLEASNGKELNLAKIFSVYTVSGPSRSSTCGHMSMASTAGV</sequence>
<reference evidence="1 2" key="1">
    <citation type="submission" date="2024-07" db="EMBL/GenBank/DDBJ databases">
        <title>Section-level genome sequencing and comparative genomics of Aspergillus sections Usti and Cavernicolus.</title>
        <authorList>
            <consortium name="Lawrence Berkeley National Laboratory"/>
            <person name="Nybo J.L."/>
            <person name="Vesth T.C."/>
            <person name="Theobald S."/>
            <person name="Frisvad J.C."/>
            <person name="Larsen T.O."/>
            <person name="Kjaerboelling I."/>
            <person name="Rothschild-Mancinelli K."/>
            <person name="Lyhne E.K."/>
            <person name="Kogle M.E."/>
            <person name="Barry K."/>
            <person name="Clum A."/>
            <person name="Na H."/>
            <person name="Ledsgaard L."/>
            <person name="Lin J."/>
            <person name="Lipzen A."/>
            <person name="Kuo A."/>
            <person name="Riley R."/>
            <person name="Mondo S."/>
            <person name="Labutti K."/>
            <person name="Haridas S."/>
            <person name="Pangalinan J."/>
            <person name="Salamov A.A."/>
            <person name="Simmons B.A."/>
            <person name="Magnuson J.K."/>
            <person name="Chen J."/>
            <person name="Drula E."/>
            <person name="Henrissat B."/>
            <person name="Wiebenga A."/>
            <person name="Lubbers R.J."/>
            <person name="Gomes A.C."/>
            <person name="Makela M.R."/>
            <person name="Stajich J."/>
            <person name="Grigoriev I.V."/>
            <person name="Mortensen U.H."/>
            <person name="De Vries R.P."/>
            <person name="Baker S.E."/>
            <person name="Andersen M.R."/>
        </authorList>
    </citation>
    <scope>NUCLEOTIDE SEQUENCE [LARGE SCALE GENOMIC DNA]</scope>
    <source>
        <strain evidence="1 2">CBS 209.92</strain>
    </source>
</reference>
<gene>
    <name evidence="1" type="ORF">BJX66DRAFT_320351</name>
</gene>
<organism evidence="1 2">
    <name type="scientific">Aspergillus keveii</name>
    <dbReference type="NCBI Taxonomy" id="714993"/>
    <lineage>
        <taxon>Eukaryota</taxon>
        <taxon>Fungi</taxon>
        <taxon>Dikarya</taxon>
        <taxon>Ascomycota</taxon>
        <taxon>Pezizomycotina</taxon>
        <taxon>Eurotiomycetes</taxon>
        <taxon>Eurotiomycetidae</taxon>
        <taxon>Eurotiales</taxon>
        <taxon>Aspergillaceae</taxon>
        <taxon>Aspergillus</taxon>
        <taxon>Aspergillus subgen. Nidulantes</taxon>
    </lineage>
</organism>
<name>A0ABR4FH55_9EURO</name>
<dbReference type="EMBL" id="JBFTWV010000384">
    <property type="protein sequence ID" value="KAL2782574.1"/>
    <property type="molecule type" value="Genomic_DNA"/>
</dbReference>
<proteinExistence type="predicted"/>
<evidence type="ECO:0000313" key="2">
    <source>
        <dbReference type="Proteomes" id="UP001610563"/>
    </source>
</evidence>
<protein>
    <submittedName>
        <fullName evidence="1">Uncharacterized protein</fullName>
    </submittedName>
</protein>
<dbReference type="Proteomes" id="UP001610563">
    <property type="component" value="Unassembled WGS sequence"/>
</dbReference>